<dbReference type="InterPro" id="IPR057244">
    <property type="entry name" value="GAIN_B"/>
</dbReference>
<dbReference type="PANTHER" id="PTHR12011">
    <property type="entry name" value="ADHESION G-PROTEIN COUPLED RECEPTOR"/>
    <property type="match status" value="1"/>
</dbReference>
<protein>
    <submittedName>
        <fullName evidence="9">Adhesion G-protein coupled receptor G5</fullName>
    </submittedName>
</protein>
<dbReference type="PANTHER" id="PTHR12011:SF326">
    <property type="entry name" value="ADHESION G-PROTEIN COUPLED RECEPTOR G5"/>
    <property type="match status" value="1"/>
</dbReference>
<evidence type="ECO:0000256" key="6">
    <source>
        <dbReference type="SAM" id="Phobius"/>
    </source>
</evidence>
<feature type="domain" description="GAIN-B" evidence="7">
    <location>
        <begin position="1"/>
        <end position="164"/>
    </location>
</feature>
<comment type="caution">
    <text evidence="9">The sequence shown here is derived from an EMBL/GenBank/DDBJ whole genome shotgun (WGS) entry which is preliminary data.</text>
</comment>
<dbReference type="InterPro" id="IPR000203">
    <property type="entry name" value="GPS"/>
</dbReference>
<keyword evidence="9" id="KW-0675">Receptor</keyword>
<name>A0ABQ9TK39_SAGOE</name>
<feature type="transmembrane region" description="Helical" evidence="6">
    <location>
        <begin position="175"/>
        <end position="196"/>
    </location>
</feature>
<evidence type="ECO:0000256" key="1">
    <source>
        <dbReference type="ARBA" id="ARBA00004141"/>
    </source>
</evidence>
<dbReference type="Pfam" id="PF00002">
    <property type="entry name" value="7tm_2"/>
    <property type="match status" value="1"/>
</dbReference>
<evidence type="ECO:0000256" key="3">
    <source>
        <dbReference type="ARBA" id="ARBA00022989"/>
    </source>
</evidence>
<proteinExistence type="predicted"/>
<dbReference type="InterPro" id="IPR046338">
    <property type="entry name" value="GAIN_dom_sf"/>
</dbReference>
<dbReference type="PROSITE" id="PS50261">
    <property type="entry name" value="G_PROTEIN_RECEP_F2_4"/>
    <property type="match status" value="1"/>
</dbReference>
<feature type="domain" description="G-protein coupled receptors family 2 profile 2" evidence="8">
    <location>
        <begin position="173"/>
        <end position="374"/>
    </location>
</feature>
<evidence type="ECO:0000256" key="2">
    <source>
        <dbReference type="ARBA" id="ARBA00022692"/>
    </source>
</evidence>
<dbReference type="SMART" id="SM00303">
    <property type="entry name" value="GPS"/>
    <property type="match status" value="1"/>
</dbReference>
<dbReference type="PROSITE" id="PS50221">
    <property type="entry name" value="GAIN_B"/>
    <property type="match status" value="1"/>
</dbReference>
<keyword evidence="3 6" id="KW-1133">Transmembrane helix</keyword>
<gene>
    <name evidence="9" type="primary">ADGRG5_2</name>
    <name evidence="9" type="ORF">P7K49_036426</name>
</gene>
<keyword evidence="5" id="KW-1015">Disulfide bond</keyword>
<reference evidence="9 10" key="1">
    <citation type="submission" date="2023-05" db="EMBL/GenBank/DDBJ databases">
        <title>B98-5 Cell Line De Novo Hybrid Assembly: An Optical Mapping Approach.</title>
        <authorList>
            <person name="Kananen K."/>
            <person name="Auerbach J.A."/>
            <person name="Kautto E."/>
            <person name="Blachly J.S."/>
        </authorList>
    </citation>
    <scope>NUCLEOTIDE SEQUENCE [LARGE SCALE GENOMIC DNA]</scope>
    <source>
        <strain evidence="9">B95-8</strain>
        <tissue evidence="9">Cell line</tissue>
    </source>
</reference>
<evidence type="ECO:0000256" key="5">
    <source>
        <dbReference type="ARBA" id="ARBA00023157"/>
    </source>
</evidence>
<evidence type="ECO:0000313" key="9">
    <source>
        <dbReference type="EMBL" id="KAK2085126.1"/>
    </source>
</evidence>
<evidence type="ECO:0000259" key="8">
    <source>
        <dbReference type="PROSITE" id="PS50261"/>
    </source>
</evidence>
<dbReference type="InterPro" id="IPR017981">
    <property type="entry name" value="GPCR_2-like_7TM"/>
</dbReference>
<keyword evidence="4 6" id="KW-0472">Membrane</keyword>
<dbReference type="Gene3D" id="1.20.1070.10">
    <property type="entry name" value="Rhodopsin 7-helix transmembrane proteins"/>
    <property type="match status" value="1"/>
</dbReference>
<feature type="transmembrane region" description="Helical" evidence="6">
    <location>
        <begin position="274"/>
        <end position="294"/>
    </location>
</feature>
<comment type="subcellular location">
    <subcellularLocation>
        <location evidence="1">Membrane</location>
        <topology evidence="1">Multi-pass membrane protein</topology>
    </subcellularLocation>
</comment>
<keyword evidence="10" id="KW-1185">Reference proteome</keyword>
<evidence type="ECO:0000256" key="4">
    <source>
        <dbReference type="ARBA" id="ARBA00023136"/>
    </source>
</evidence>
<dbReference type="EMBL" id="JASSZA010000021">
    <property type="protein sequence ID" value="KAK2085126.1"/>
    <property type="molecule type" value="Genomic_DNA"/>
</dbReference>
<keyword evidence="2 6" id="KW-0812">Transmembrane</keyword>
<dbReference type="Pfam" id="PF01825">
    <property type="entry name" value="GPS"/>
    <property type="match status" value="1"/>
</dbReference>
<accession>A0ABQ9TK39</accession>
<organism evidence="9 10">
    <name type="scientific">Saguinus oedipus</name>
    <name type="common">Cotton-top tamarin</name>
    <name type="synonym">Oedipomidas oedipus</name>
    <dbReference type="NCBI Taxonomy" id="9490"/>
    <lineage>
        <taxon>Eukaryota</taxon>
        <taxon>Metazoa</taxon>
        <taxon>Chordata</taxon>
        <taxon>Craniata</taxon>
        <taxon>Vertebrata</taxon>
        <taxon>Euteleostomi</taxon>
        <taxon>Mammalia</taxon>
        <taxon>Eutheria</taxon>
        <taxon>Euarchontoglires</taxon>
        <taxon>Primates</taxon>
        <taxon>Haplorrhini</taxon>
        <taxon>Platyrrhini</taxon>
        <taxon>Cebidae</taxon>
        <taxon>Callitrichinae</taxon>
        <taxon>Saguinus</taxon>
    </lineage>
</organism>
<dbReference type="Gene3D" id="2.60.220.50">
    <property type="match status" value="1"/>
</dbReference>
<dbReference type="InterPro" id="IPR000832">
    <property type="entry name" value="GPCR_2_secretin-like"/>
</dbReference>
<dbReference type="Proteomes" id="UP001266305">
    <property type="component" value="Unassembled WGS sequence"/>
</dbReference>
<evidence type="ECO:0000313" key="10">
    <source>
        <dbReference type="Proteomes" id="UP001266305"/>
    </source>
</evidence>
<feature type="transmembrane region" description="Helical" evidence="6">
    <location>
        <begin position="306"/>
        <end position="332"/>
    </location>
</feature>
<evidence type="ECO:0000259" key="7">
    <source>
        <dbReference type="PROSITE" id="PS50221"/>
    </source>
</evidence>
<sequence length="374" mass="41356">MKLECIKQWEVEQRVVMGQLSTGHEQHMQRKLGGWEGFYAAHPGKRAQTLARVSSFPLHSALLLLPFQDENNSTLLNNYVLGAQLSHGHMNNLRDPVNISFWHNQSLEGYTVTCVFWKEGASKQHWGAWSPEGCHTEQPSPFQVLCRCNHLTYFAVLMQLSPALVPAELLAPLTYISLVGCSISIVASLLTVLLHFRARYSAATVLGLRPPEAHLLHCVPFSPLELGGGGQEVGGQSLERLLWDSCPSFASDSLSVCTYVPIEKQSDSLTRIHVNLHTSVLLLNITFLLSPTFAMSPVPGSACTALAAALHYALLSCLTWMAIEGFNLYLLLGRVYNIYIRRYVLKLCVLGWGKQSFPLLLVLRPPGGQGVDPL</sequence>